<sequence>MTLIISFCIDLLQYMALLLSSHGSLDKNLINHGRFGKRYNFKFVTCGSENLSIGGTRNKNKSSKLVLSKKVHVF</sequence>
<evidence type="ECO:0000256" key="1">
    <source>
        <dbReference type="SAM" id="SignalP"/>
    </source>
</evidence>
<accession>A0A371FNW4</accession>
<evidence type="ECO:0000313" key="3">
    <source>
        <dbReference type="Proteomes" id="UP000257109"/>
    </source>
</evidence>
<protein>
    <submittedName>
        <fullName evidence="2">Uncharacterized protein</fullName>
    </submittedName>
</protein>
<organism evidence="2 3">
    <name type="scientific">Mucuna pruriens</name>
    <name type="common">Velvet bean</name>
    <name type="synonym">Dolichos pruriens</name>
    <dbReference type="NCBI Taxonomy" id="157652"/>
    <lineage>
        <taxon>Eukaryota</taxon>
        <taxon>Viridiplantae</taxon>
        <taxon>Streptophyta</taxon>
        <taxon>Embryophyta</taxon>
        <taxon>Tracheophyta</taxon>
        <taxon>Spermatophyta</taxon>
        <taxon>Magnoliopsida</taxon>
        <taxon>eudicotyledons</taxon>
        <taxon>Gunneridae</taxon>
        <taxon>Pentapetalae</taxon>
        <taxon>rosids</taxon>
        <taxon>fabids</taxon>
        <taxon>Fabales</taxon>
        <taxon>Fabaceae</taxon>
        <taxon>Papilionoideae</taxon>
        <taxon>50 kb inversion clade</taxon>
        <taxon>NPAAA clade</taxon>
        <taxon>indigoferoid/millettioid clade</taxon>
        <taxon>Phaseoleae</taxon>
        <taxon>Mucuna</taxon>
    </lineage>
</organism>
<keyword evidence="1" id="KW-0732">Signal</keyword>
<feature type="chain" id="PRO_5016878280" evidence="1">
    <location>
        <begin position="24"/>
        <end position="74"/>
    </location>
</feature>
<proteinExistence type="predicted"/>
<gene>
    <name evidence="2" type="ORF">CR513_39462</name>
</gene>
<dbReference type="EMBL" id="QJKJ01008344">
    <property type="protein sequence ID" value="RDX80035.1"/>
    <property type="molecule type" value="Genomic_DNA"/>
</dbReference>
<keyword evidence="3" id="KW-1185">Reference proteome</keyword>
<dbReference type="Proteomes" id="UP000257109">
    <property type="component" value="Unassembled WGS sequence"/>
</dbReference>
<evidence type="ECO:0000313" key="2">
    <source>
        <dbReference type="EMBL" id="RDX80035.1"/>
    </source>
</evidence>
<name>A0A371FNW4_MUCPR</name>
<feature type="non-terminal residue" evidence="2">
    <location>
        <position position="1"/>
    </location>
</feature>
<comment type="caution">
    <text evidence="2">The sequence shown here is derived from an EMBL/GenBank/DDBJ whole genome shotgun (WGS) entry which is preliminary data.</text>
</comment>
<dbReference type="AlphaFoldDB" id="A0A371FNW4"/>
<feature type="signal peptide" evidence="1">
    <location>
        <begin position="1"/>
        <end position="23"/>
    </location>
</feature>
<reference evidence="2" key="1">
    <citation type="submission" date="2018-05" db="EMBL/GenBank/DDBJ databases">
        <title>Draft genome of Mucuna pruriens seed.</title>
        <authorList>
            <person name="Nnadi N.E."/>
            <person name="Vos R."/>
            <person name="Hasami M.H."/>
            <person name="Devisetty U.K."/>
            <person name="Aguiy J.C."/>
        </authorList>
    </citation>
    <scope>NUCLEOTIDE SEQUENCE [LARGE SCALE GENOMIC DNA]</scope>
    <source>
        <strain evidence="2">JCA_2017</strain>
    </source>
</reference>